<evidence type="ECO:0000256" key="2">
    <source>
        <dbReference type="ARBA" id="ARBA00004613"/>
    </source>
</evidence>
<dbReference type="EMBL" id="JABWTA010000001">
    <property type="protein sequence ID" value="NVE93309.1"/>
    <property type="molecule type" value="Genomic_DNA"/>
</dbReference>
<protein>
    <recommendedName>
        <fullName evidence="4">Flagellar hook-associated protein 1</fullName>
    </recommendedName>
</protein>
<feature type="domain" description="Flagellar hook-associated protein FlgK helical" evidence="8">
    <location>
        <begin position="104"/>
        <end position="319"/>
    </location>
</feature>
<keyword evidence="9" id="KW-0282">Flagellum</keyword>
<evidence type="ECO:0000313" key="9">
    <source>
        <dbReference type="EMBL" id="NVE93309.1"/>
    </source>
</evidence>
<dbReference type="GO" id="GO:0044780">
    <property type="term" value="P:bacterial-type flagellum assembly"/>
    <property type="evidence" value="ECO:0007669"/>
    <property type="project" value="InterPro"/>
</dbReference>
<keyword evidence="9" id="KW-0966">Cell projection</keyword>
<keyword evidence="9" id="KW-0969">Cilium</keyword>
<evidence type="ECO:0000256" key="4">
    <source>
        <dbReference type="ARBA" id="ARBA00016244"/>
    </source>
</evidence>
<dbReference type="Proteomes" id="UP000546031">
    <property type="component" value="Unassembled WGS sequence"/>
</dbReference>
<dbReference type="GO" id="GO:0009424">
    <property type="term" value="C:bacterial-type flagellum hook"/>
    <property type="evidence" value="ECO:0007669"/>
    <property type="project" value="InterPro"/>
</dbReference>
<dbReference type="RefSeq" id="WP_176271687.1">
    <property type="nucleotide sequence ID" value="NZ_JABWTA010000001.1"/>
</dbReference>
<sequence>MSSDLIIIGRAGTIAARSALEVTAQNIANADNPDYARRRVTQTELLATGSIGGFSSSSLGGVRIDEIQRSDAVFLQNQARRTGSDLARADAELSGLLAVETAIDQTGIFPAIVDFEASLAELQSDPLNGALRSAVLESGRALAETLNIADRTLAQSGEQIRFEANSGVEQVNLYAGELARINAEIVRTEPGTSSFAALLDQRDSALSQMSDQLGIAVEYDINGTVAVRQGDASGPLLVSGTNSSPLALSANADGTVDFTVGGAAVTLASGQLAGQAQALFTQRDYGQRLDDLAALTVTQVNTAQTNGAAPDGTAGQPFFSGSTAGDITVALTSGAGIATAAVGSPAQSRDTSNLEALRSTLASNTGPASEADSLLFDLANAVRSREVTRDATAIIAETAQTALVAETGVDLEQEAVNLVRFQQAFQASSRVIQTANDIFNSILGIRS</sequence>
<dbReference type="NCBIfam" id="TIGR02492">
    <property type="entry name" value="flgK_ends"/>
    <property type="match status" value="1"/>
</dbReference>
<name>A0A850H6A5_9SPHN</name>
<dbReference type="Pfam" id="PF06429">
    <property type="entry name" value="Flg_bbr_C"/>
    <property type="match status" value="1"/>
</dbReference>
<evidence type="ECO:0000313" key="10">
    <source>
        <dbReference type="Proteomes" id="UP000546031"/>
    </source>
</evidence>
<comment type="caution">
    <text evidence="9">The sequence shown here is derived from an EMBL/GenBank/DDBJ whole genome shotgun (WGS) entry which is preliminary data.</text>
</comment>
<evidence type="ECO:0000256" key="1">
    <source>
        <dbReference type="ARBA" id="ARBA00004365"/>
    </source>
</evidence>
<keyword evidence="6" id="KW-0975">Bacterial flagellum</keyword>
<dbReference type="AlphaFoldDB" id="A0A850H6A5"/>
<evidence type="ECO:0000256" key="5">
    <source>
        <dbReference type="ARBA" id="ARBA00022525"/>
    </source>
</evidence>
<dbReference type="InterPro" id="IPR002371">
    <property type="entry name" value="FlgK"/>
</dbReference>
<dbReference type="PANTHER" id="PTHR30033">
    <property type="entry name" value="FLAGELLAR HOOK-ASSOCIATED PROTEIN 1"/>
    <property type="match status" value="1"/>
</dbReference>
<dbReference type="PANTHER" id="PTHR30033:SF1">
    <property type="entry name" value="FLAGELLAR HOOK-ASSOCIATED PROTEIN 1"/>
    <property type="match status" value="1"/>
</dbReference>
<gene>
    <name evidence="9" type="primary">flgK</name>
    <name evidence="9" type="ORF">HUO12_00190</name>
</gene>
<dbReference type="SUPFAM" id="SSF64518">
    <property type="entry name" value="Phase 1 flagellin"/>
    <property type="match status" value="1"/>
</dbReference>
<evidence type="ECO:0000259" key="8">
    <source>
        <dbReference type="Pfam" id="PF22638"/>
    </source>
</evidence>
<dbReference type="GO" id="GO:0005576">
    <property type="term" value="C:extracellular region"/>
    <property type="evidence" value="ECO:0007669"/>
    <property type="project" value="UniProtKB-SubCell"/>
</dbReference>
<evidence type="ECO:0000259" key="7">
    <source>
        <dbReference type="Pfam" id="PF06429"/>
    </source>
</evidence>
<proteinExistence type="inferred from homology"/>
<comment type="subcellular location">
    <subcellularLocation>
        <location evidence="1">Bacterial flagellum</location>
    </subcellularLocation>
    <subcellularLocation>
        <location evidence="2">Secreted</location>
    </subcellularLocation>
</comment>
<dbReference type="GO" id="GO:0005198">
    <property type="term" value="F:structural molecule activity"/>
    <property type="evidence" value="ECO:0007669"/>
    <property type="project" value="InterPro"/>
</dbReference>
<accession>A0A850H6A5</accession>
<dbReference type="Pfam" id="PF22638">
    <property type="entry name" value="FlgK_D1"/>
    <property type="match status" value="1"/>
</dbReference>
<keyword evidence="5" id="KW-0964">Secreted</keyword>
<evidence type="ECO:0000256" key="3">
    <source>
        <dbReference type="ARBA" id="ARBA00009677"/>
    </source>
</evidence>
<reference evidence="9 10" key="1">
    <citation type="submission" date="2020-06" db="EMBL/GenBank/DDBJ databases">
        <title>Altererythrobacter lutimaris sp. nov., a marine bacterium isolated from a tidal flat.</title>
        <authorList>
            <person name="Kim D."/>
            <person name="Yoo Y."/>
            <person name="Kim J.-J."/>
        </authorList>
    </citation>
    <scope>NUCLEOTIDE SEQUENCE [LARGE SCALE GENOMIC DNA]</scope>
    <source>
        <strain evidence="9 10">JGD-16</strain>
    </source>
</reference>
<dbReference type="InterPro" id="IPR053927">
    <property type="entry name" value="FlgK_helical"/>
</dbReference>
<dbReference type="InterPro" id="IPR010930">
    <property type="entry name" value="Flg_bb/hook_C_dom"/>
</dbReference>
<feature type="domain" description="Flagellar basal-body/hook protein C-terminal" evidence="7">
    <location>
        <begin position="406"/>
        <end position="443"/>
    </location>
</feature>
<evidence type="ECO:0000256" key="6">
    <source>
        <dbReference type="ARBA" id="ARBA00023143"/>
    </source>
</evidence>
<organism evidence="9 10">
    <name type="scientific">Altererythrobacter lutimaris</name>
    <dbReference type="NCBI Taxonomy" id="2743979"/>
    <lineage>
        <taxon>Bacteria</taxon>
        <taxon>Pseudomonadati</taxon>
        <taxon>Pseudomonadota</taxon>
        <taxon>Alphaproteobacteria</taxon>
        <taxon>Sphingomonadales</taxon>
        <taxon>Erythrobacteraceae</taxon>
        <taxon>Altererythrobacter</taxon>
    </lineage>
</organism>
<comment type="similarity">
    <text evidence="3">Belongs to the flagella basal body rod proteins family.</text>
</comment>
<keyword evidence="10" id="KW-1185">Reference proteome</keyword>